<keyword evidence="3" id="KW-1185">Reference proteome</keyword>
<reference evidence="2 3" key="1">
    <citation type="submission" date="2020-01" db="EMBL/GenBank/DDBJ databases">
        <authorList>
            <person name="Gupta K D."/>
        </authorList>
    </citation>
    <scope>NUCLEOTIDE SEQUENCE [LARGE SCALE GENOMIC DNA]</scope>
</reference>
<sequence>MGTTADVAFSQDAASPRRPTPIVSLSPRTAEIAMRYAKSNISNYLQVERPFELSMRANRGSTPGTSVREDGFSAKARQFQKRKKRLGREKHRSKDTVHERRPRVTEPPFYEMDFDTGLNSPFPSFIPEEAIASTSDGRVRSIPATPTFRGLAKDTHYCPPERFLDVVKGNETDDEPLTEREVKWNQLLTEAVRRARAFPRDS</sequence>
<evidence type="ECO:0000313" key="2">
    <source>
        <dbReference type="EMBL" id="CAA7271304.1"/>
    </source>
</evidence>
<dbReference type="EMBL" id="CACVBS010000104">
    <property type="protein sequence ID" value="CAA7271304.1"/>
    <property type="molecule type" value="Genomic_DNA"/>
</dbReference>
<proteinExistence type="predicted"/>
<organism evidence="2 3">
    <name type="scientific">Cyclocybe aegerita</name>
    <name type="common">Black poplar mushroom</name>
    <name type="synonym">Agrocybe aegerita</name>
    <dbReference type="NCBI Taxonomy" id="1973307"/>
    <lineage>
        <taxon>Eukaryota</taxon>
        <taxon>Fungi</taxon>
        <taxon>Dikarya</taxon>
        <taxon>Basidiomycota</taxon>
        <taxon>Agaricomycotina</taxon>
        <taxon>Agaricomycetes</taxon>
        <taxon>Agaricomycetidae</taxon>
        <taxon>Agaricales</taxon>
        <taxon>Agaricineae</taxon>
        <taxon>Bolbitiaceae</taxon>
        <taxon>Cyclocybe</taxon>
    </lineage>
</organism>
<dbReference type="OrthoDB" id="10386712at2759"/>
<comment type="caution">
    <text evidence="2">The sequence shown here is derived from an EMBL/GenBank/DDBJ whole genome shotgun (WGS) entry which is preliminary data.</text>
</comment>
<evidence type="ECO:0000256" key="1">
    <source>
        <dbReference type="SAM" id="MobiDB-lite"/>
    </source>
</evidence>
<protein>
    <submittedName>
        <fullName evidence="2">Uncharacterized protein</fullName>
    </submittedName>
</protein>
<feature type="compositionally biased region" description="Basic and acidic residues" evidence="1">
    <location>
        <begin position="92"/>
        <end position="104"/>
    </location>
</feature>
<accession>A0A8S0XTR8</accession>
<feature type="region of interest" description="Disordered" evidence="1">
    <location>
        <begin position="1"/>
        <end position="22"/>
    </location>
</feature>
<name>A0A8S0XTR8_CYCAE</name>
<gene>
    <name evidence="2" type="ORF">AAE3_LOCUS13540</name>
</gene>
<feature type="compositionally biased region" description="Basic residues" evidence="1">
    <location>
        <begin position="78"/>
        <end position="91"/>
    </location>
</feature>
<dbReference type="AlphaFoldDB" id="A0A8S0XTR8"/>
<feature type="region of interest" description="Disordered" evidence="1">
    <location>
        <begin position="55"/>
        <end position="110"/>
    </location>
</feature>
<evidence type="ECO:0000313" key="3">
    <source>
        <dbReference type="Proteomes" id="UP000467700"/>
    </source>
</evidence>
<dbReference type="Proteomes" id="UP000467700">
    <property type="component" value="Unassembled WGS sequence"/>
</dbReference>